<reference evidence="1" key="1">
    <citation type="submission" date="2013-11" db="EMBL/GenBank/DDBJ databases">
        <title>Genome sequence of the fusiform rust pathogen reveals effectors for host alternation and coevolution with pine.</title>
        <authorList>
            <consortium name="DOE Joint Genome Institute"/>
            <person name="Smith K."/>
            <person name="Pendleton A."/>
            <person name="Kubisiak T."/>
            <person name="Anderson C."/>
            <person name="Salamov A."/>
            <person name="Aerts A."/>
            <person name="Riley R."/>
            <person name="Clum A."/>
            <person name="Lindquist E."/>
            <person name="Ence D."/>
            <person name="Campbell M."/>
            <person name="Kronenberg Z."/>
            <person name="Feau N."/>
            <person name="Dhillon B."/>
            <person name="Hamelin R."/>
            <person name="Burleigh J."/>
            <person name="Smith J."/>
            <person name="Yandell M."/>
            <person name="Nelson C."/>
            <person name="Grigoriev I."/>
            <person name="Davis J."/>
        </authorList>
    </citation>
    <scope>NUCLEOTIDE SEQUENCE</scope>
    <source>
        <strain evidence="1">G11</strain>
    </source>
</reference>
<gene>
    <name evidence="1" type="ORF">CROQUDRAFT_93110</name>
</gene>
<accession>A0A9P6TBV1</accession>
<proteinExistence type="predicted"/>
<dbReference type="Proteomes" id="UP000886653">
    <property type="component" value="Unassembled WGS sequence"/>
</dbReference>
<evidence type="ECO:0000313" key="1">
    <source>
        <dbReference type="EMBL" id="KAG0146064.1"/>
    </source>
</evidence>
<dbReference type="AlphaFoldDB" id="A0A9P6TBV1"/>
<comment type="caution">
    <text evidence="1">The sequence shown here is derived from an EMBL/GenBank/DDBJ whole genome shotgun (WGS) entry which is preliminary data.</text>
</comment>
<organism evidence="1 2">
    <name type="scientific">Cronartium quercuum f. sp. fusiforme G11</name>
    <dbReference type="NCBI Taxonomy" id="708437"/>
    <lineage>
        <taxon>Eukaryota</taxon>
        <taxon>Fungi</taxon>
        <taxon>Dikarya</taxon>
        <taxon>Basidiomycota</taxon>
        <taxon>Pucciniomycotina</taxon>
        <taxon>Pucciniomycetes</taxon>
        <taxon>Pucciniales</taxon>
        <taxon>Coleosporiaceae</taxon>
        <taxon>Cronartium</taxon>
    </lineage>
</organism>
<keyword evidence="2" id="KW-1185">Reference proteome</keyword>
<dbReference type="EMBL" id="MU167266">
    <property type="protein sequence ID" value="KAG0146064.1"/>
    <property type="molecule type" value="Genomic_DNA"/>
</dbReference>
<name>A0A9P6TBV1_9BASI</name>
<protein>
    <submittedName>
        <fullName evidence="1">Uncharacterized protein</fullName>
    </submittedName>
</protein>
<evidence type="ECO:0000313" key="2">
    <source>
        <dbReference type="Proteomes" id="UP000886653"/>
    </source>
</evidence>
<sequence length="59" mass="6559">MFDYHVAPEVPHASAFPDTVSFENVTRGDRNGKDSNSDDLEVLPVRELESCLRLAVPQS</sequence>